<evidence type="ECO:0000256" key="1">
    <source>
        <dbReference type="SAM" id="Phobius"/>
    </source>
</evidence>
<keyword evidence="3" id="KW-1185">Reference proteome</keyword>
<evidence type="ECO:0000313" key="3">
    <source>
        <dbReference type="Proteomes" id="UP000500970"/>
    </source>
</evidence>
<proteinExistence type="predicted"/>
<feature type="transmembrane region" description="Helical" evidence="1">
    <location>
        <begin position="308"/>
        <end position="325"/>
    </location>
</feature>
<dbReference type="Gene3D" id="1.20.1640.10">
    <property type="entry name" value="Multidrug efflux transporter AcrB transmembrane domain"/>
    <property type="match status" value="1"/>
</dbReference>
<feature type="transmembrane region" description="Helical" evidence="1">
    <location>
        <begin position="726"/>
        <end position="745"/>
    </location>
</feature>
<dbReference type="PANTHER" id="PTHR33406">
    <property type="entry name" value="MEMBRANE PROTEIN MJ1562-RELATED"/>
    <property type="match status" value="1"/>
</dbReference>
<organism evidence="2 3">
    <name type="scientific">Achromobacter pestifer</name>
    <dbReference type="NCBI Taxonomy" id="1353889"/>
    <lineage>
        <taxon>Bacteria</taxon>
        <taxon>Pseudomonadati</taxon>
        <taxon>Pseudomonadota</taxon>
        <taxon>Betaproteobacteria</taxon>
        <taxon>Burkholderiales</taxon>
        <taxon>Alcaligenaceae</taxon>
        <taxon>Achromobacter</taxon>
    </lineage>
</organism>
<sequence length="786" mass="83160">MRSPIERWLPRLFKLGLLLILCAGAWQSRHGWPVSANLMELVPQAGADATRQLAEARIQEPLSRQLIALVAAQDANAGADAAAPARLLAQRWRDSGLFSSVQVELQVDVPALRAQLLAGRLSMLPAADRRQLETDPAAYAQRRARELSDPFSSSGLVPADQDWLGLTRRAEQALRPGGAVQYDMGTGTLQAEHAGRRWVLVRAETRGDAFDAAAPQHIAAQLEQDRAALGAAGAELLVAGGPLYAAAGRAQAVAESSWIGTGATIGIVLVLLLALRRVRALLAFVPVAVGLLTGAVACVAVFGSIHVLTLVIGASLIGVAVDFPMHWLGKSYGMADWQAWPALRRVLPGLTISLAASLVGYIALAFTPFPALTQTAVFSAAGLLGAYACTVCQLPAWMDGWRPRPWQPLLRFAEAALRARQRLAARRAALWLGALALIAATAGGIGRLSIQDDLRQWLSLPAPLLQQARQIGEITGFMPTSQFFLVRAPDADELLRRQARVAQALDALVARGDLAAYNALSQLVSPAADQKALGSTLAGLAAQPDAWKPLTDIGIPYVALRQELQSMAALPPLTIEDALQGPQAERWRPLWLGARDGQAAGMVTLLGLRDASALEAIAQAAPDVTLVDRSGELNRMFAATRIEAAELKLLSYVVAAVLLLLTLGRAAAWRILAVPLAATACSLAALGYLGQPLTLFSLFGLLLVSAIGVDYAIFMYERVAGAAASLVGILLGAATTLLSFGLLAVSQTPAIANFGLAVALGVAFSLLWAPWINPPRDAEPHPAFNN</sequence>
<feature type="transmembrane region" description="Helical" evidence="1">
    <location>
        <begin position="376"/>
        <end position="397"/>
    </location>
</feature>
<gene>
    <name evidence="2" type="ORF">FOC84_01140</name>
</gene>
<keyword evidence="1" id="KW-1133">Transmembrane helix</keyword>
<dbReference type="Proteomes" id="UP000500970">
    <property type="component" value="Chromosome"/>
</dbReference>
<evidence type="ECO:0000313" key="2">
    <source>
        <dbReference type="EMBL" id="QKH33616.1"/>
    </source>
</evidence>
<keyword evidence="1" id="KW-0812">Transmembrane</keyword>
<feature type="transmembrane region" description="Helical" evidence="1">
    <location>
        <begin position="751"/>
        <end position="771"/>
    </location>
</feature>
<feature type="transmembrane region" description="Helical" evidence="1">
    <location>
        <begin position="346"/>
        <end position="364"/>
    </location>
</feature>
<feature type="transmembrane region" description="Helical" evidence="1">
    <location>
        <begin position="428"/>
        <end position="450"/>
    </location>
</feature>
<name>A0A7D4HVW5_9BURK</name>
<accession>A0A7D4HVW5</accession>
<dbReference type="AlphaFoldDB" id="A0A7D4HVW5"/>
<keyword evidence="1" id="KW-0472">Membrane</keyword>
<evidence type="ECO:0008006" key="4">
    <source>
        <dbReference type="Google" id="ProtNLM"/>
    </source>
</evidence>
<dbReference type="KEGG" id="apes:FOC84_01140"/>
<dbReference type="GO" id="GO:0005886">
    <property type="term" value="C:plasma membrane"/>
    <property type="evidence" value="ECO:0007669"/>
    <property type="project" value="TreeGrafter"/>
</dbReference>
<dbReference type="RefSeq" id="WP_173142812.1">
    <property type="nucleotide sequence ID" value="NZ_CP053985.1"/>
</dbReference>
<dbReference type="PANTHER" id="PTHR33406:SF13">
    <property type="entry name" value="MEMBRANE PROTEIN YDFJ"/>
    <property type="match status" value="1"/>
</dbReference>
<feature type="transmembrane region" description="Helical" evidence="1">
    <location>
        <begin position="258"/>
        <end position="275"/>
    </location>
</feature>
<feature type="transmembrane region" description="Helical" evidence="1">
    <location>
        <begin position="695"/>
        <end position="714"/>
    </location>
</feature>
<feature type="transmembrane region" description="Helical" evidence="1">
    <location>
        <begin position="671"/>
        <end position="689"/>
    </location>
</feature>
<feature type="transmembrane region" description="Helical" evidence="1">
    <location>
        <begin position="282"/>
        <end position="302"/>
    </location>
</feature>
<protein>
    <recommendedName>
        <fullName evidence="4">MMPL family transporter</fullName>
    </recommendedName>
</protein>
<dbReference type="InterPro" id="IPR050545">
    <property type="entry name" value="Mycobact_MmpL"/>
</dbReference>
<dbReference type="SUPFAM" id="SSF82866">
    <property type="entry name" value="Multidrug efflux transporter AcrB transmembrane domain"/>
    <property type="match status" value="2"/>
</dbReference>
<dbReference type="EMBL" id="CP053985">
    <property type="protein sequence ID" value="QKH33616.1"/>
    <property type="molecule type" value="Genomic_DNA"/>
</dbReference>
<reference evidence="2 3" key="1">
    <citation type="submission" date="2020-05" db="EMBL/GenBank/DDBJ databases">
        <title>FDA dAtabase for Regulatory Grade micrObial Sequences (FDA-ARGOS): Supporting development and validation of Infectious Disease Dx tests.</title>
        <authorList>
            <person name="Sproer C."/>
            <person name="Gronow S."/>
            <person name="Severitt S."/>
            <person name="Schroder I."/>
            <person name="Tallon L."/>
            <person name="Sadzewicz L."/>
            <person name="Zhao X."/>
            <person name="Vavikolanu K."/>
            <person name="Mehta A."/>
            <person name="Aluvathingal J."/>
            <person name="Nadendla S."/>
            <person name="Myers T."/>
            <person name="Yan Y."/>
            <person name="Sichtig H."/>
        </authorList>
    </citation>
    <scope>NUCLEOTIDE SEQUENCE [LARGE SCALE GENOMIC DNA]</scope>
    <source>
        <strain evidence="2 3">FDAARGOS_790</strain>
    </source>
</reference>